<dbReference type="Proteomes" id="UP000887013">
    <property type="component" value="Unassembled WGS sequence"/>
</dbReference>
<dbReference type="EMBL" id="BMAW01071418">
    <property type="protein sequence ID" value="GFT77987.1"/>
    <property type="molecule type" value="Genomic_DNA"/>
</dbReference>
<comment type="caution">
    <text evidence="1">The sequence shown here is derived from an EMBL/GenBank/DDBJ whole genome shotgun (WGS) entry which is preliminary data.</text>
</comment>
<reference evidence="1" key="1">
    <citation type="submission" date="2020-08" db="EMBL/GenBank/DDBJ databases">
        <title>Multicomponent nature underlies the extraordinary mechanical properties of spider dragline silk.</title>
        <authorList>
            <person name="Kono N."/>
            <person name="Nakamura H."/>
            <person name="Mori M."/>
            <person name="Yoshida Y."/>
            <person name="Ohtoshi R."/>
            <person name="Malay A.D."/>
            <person name="Moran D.A.P."/>
            <person name="Tomita M."/>
            <person name="Numata K."/>
            <person name="Arakawa K."/>
        </authorList>
    </citation>
    <scope>NUCLEOTIDE SEQUENCE</scope>
</reference>
<accession>A0A8X6U4N3</accession>
<evidence type="ECO:0000313" key="2">
    <source>
        <dbReference type="Proteomes" id="UP000887013"/>
    </source>
</evidence>
<keyword evidence="2" id="KW-1185">Reference proteome</keyword>
<gene>
    <name evidence="1" type="ORF">NPIL_504771</name>
</gene>
<proteinExistence type="predicted"/>
<name>A0A8X6U4N3_NEPPI</name>
<dbReference type="OrthoDB" id="10534469at2759"/>
<dbReference type="AlphaFoldDB" id="A0A8X6U4N3"/>
<protein>
    <submittedName>
        <fullName evidence="1">Uncharacterized protein</fullName>
    </submittedName>
</protein>
<evidence type="ECO:0000313" key="1">
    <source>
        <dbReference type="EMBL" id="GFT77987.1"/>
    </source>
</evidence>
<sequence>MGWQLRVQKPPIRNILDLRNRCLNIWCNLSLVIYQGLVASMPRHFEAVLRAKEDESYDDENCESTSHYDFGGMQCFLCAHSWISRHLDATVIGIYVAINRRGSLICLQDAKEPRGILFDFGDSLPCKSLSLYGIRW</sequence>
<organism evidence="1 2">
    <name type="scientific">Nephila pilipes</name>
    <name type="common">Giant wood spider</name>
    <name type="synonym">Nephila maculata</name>
    <dbReference type="NCBI Taxonomy" id="299642"/>
    <lineage>
        <taxon>Eukaryota</taxon>
        <taxon>Metazoa</taxon>
        <taxon>Ecdysozoa</taxon>
        <taxon>Arthropoda</taxon>
        <taxon>Chelicerata</taxon>
        <taxon>Arachnida</taxon>
        <taxon>Araneae</taxon>
        <taxon>Araneomorphae</taxon>
        <taxon>Entelegynae</taxon>
        <taxon>Araneoidea</taxon>
        <taxon>Nephilidae</taxon>
        <taxon>Nephila</taxon>
    </lineage>
</organism>